<reference evidence="2" key="1">
    <citation type="submission" date="2020-06" db="EMBL/GenBank/DDBJ databases">
        <title>WGS assembly of Ceratodon purpureus strain R40.</title>
        <authorList>
            <person name="Carey S.B."/>
            <person name="Jenkins J."/>
            <person name="Shu S."/>
            <person name="Lovell J.T."/>
            <person name="Sreedasyam A."/>
            <person name="Maumus F."/>
            <person name="Tiley G.P."/>
            <person name="Fernandez-Pozo N."/>
            <person name="Barry K."/>
            <person name="Chen C."/>
            <person name="Wang M."/>
            <person name="Lipzen A."/>
            <person name="Daum C."/>
            <person name="Saski C.A."/>
            <person name="Payton A.C."/>
            <person name="Mcbreen J.C."/>
            <person name="Conrad R.E."/>
            <person name="Kollar L.M."/>
            <person name="Olsson S."/>
            <person name="Huttunen S."/>
            <person name="Landis J.B."/>
            <person name="Wickett N.J."/>
            <person name="Johnson M.G."/>
            <person name="Rensing S.A."/>
            <person name="Grimwood J."/>
            <person name="Schmutz J."/>
            <person name="Mcdaniel S.F."/>
        </authorList>
    </citation>
    <scope>NUCLEOTIDE SEQUENCE</scope>
    <source>
        <strain evidence="2">R40</strain>
    </source>
</reference>
<evidence type="ECO:0008006" key="4">
    <source>
        <dbReference type="Google" id="ProtNLM"/>
    </source>
</evidence>
<accession>A0A8T0IQM5</accession>
<proteinExistence type="predicted"/>
<name>A0A8T0IQM5_CERPU</name>
<evidence type="ECO:0000313" key="3">
    <source>
        <dbReference type="Proteomes" id="UP000822688"/>
    </source>
</evidence>
<evidence type="ECO:0000313" key="2">
    <source>
        <dbReference type="EMBL" id="KAG0586050.1"/>
    </source>
</evidence>
<dbReference type="AlphaFoldDB" id="A0A8T0IQM5"/>
<dbReference type="Proteomes" id="UP000822688">
    <property type="component" value="Chromosome 2"/>
</dbReference>
<feature type="signal peptide" evidence="1">
    <location>
        <begin position="1"/>
        <end position="42"/>
    </location>
</feature>
<keyword evidence="1" id="KW-0732">Signal</keyword>
<dbReference type="EMBL" id="CM026422">
    <property type="protein sequence ID" value="KAG0586050.1"/>
    <property type="molecule type" value="Genomic_DNA"/>
</dbReference>
<sequence length="76" mass="8155">MQNPVGNHDTLVFAMCLNSILRPLQITVTCCLVLACAEQASATCPSIANETLLSSNMIINLPTWCQNSSGETLLVM</sequence>
<gene>
    <name evidence="2" type="ORF">KC19_2G059900</name>
</gene>
<organism evidence="2 3">
    <name type="scientific">Ceratodon purpureus</name>
    <name type="common">Fire moss</name>
    <name type="synonym">Dicranum purpureum</name>
    <dbReference type="NCBI Taxonomy" id="3225"/>
    <lineage>
        <taxon>Eukaryota</taxon>
        <taxon>Viridiplantae</taxon>
        <taxon>Streptophyta</taxon>
        <taxon>Embryophyta</taxon>
        <taxon>Bryophyta</taxon>
        <taxon>Bryophytina</taxon>
        <taxon>Bryopsida</taxon>
        <taxon>Dicranidae</taxon>
        <taxon>Pseudoditrichales</taxon>
        <taxon>Ditrichaceae</taxon>
        <taxon>Ceratodon</taxon>
    </lineage>
</organism>
<comment type="caution">
    <text evidence="2">The sequence shown here is derived from an EMBL/GenBank/DDBJ whole genome shotgun (WGS) entry which is preliminary data.</text>
</comment>
<protein>
    <recommendedName>
        <fullName evidence="4">Secreted protein</fullName>
    </recommendedName>
</protein>
<keyword evidence="3" id="KW-1185">Reference proteome</keyword>
<evidence type="ECO:0000256" key="1">
    <source>
        <dbReference type="SAM" id="SignalP"/>
    </source>
</evidence>
<feature type="chain" id="PRO_5035734191" description="Secreted protein" evidence="1">
    <location>
        <begin position="43"/>
        <end position="76"/>
    </location>
</feature>